<gene>
    <name evidence="6" type="ORF">SAMN04488568_101145</name>
</gene>
<dbReference type="STRING" id="144026.SAMN04488568_101145"/>
<sequence>MDARHDQGDDATTQRFQQKRERILDAAAQLINRHGVKGMTFVDVAELVGLNTTSVTYYFKRKELLAAAVLDRSIDRLEELIRDAGAQPTPRARVARYVQVHFELHARIQLNRERPYTVLSDIRALGEPFRTDLTARYVGALRKVREFFAPPLTARDKILRTIRAHVLVQNMFWLPGWLALYSVDDYPRLSRRMIEIFEHGIAPADAAWTPQLLPVKTPSRTAEAEGMPENFARAATCLINEKGYRGASVEQIASELNVTKGSFYHHLEAKDELVLECFRRSHERIELVQRAAIEANGSQRDRLASAIATLLDVQLCSDFPLLRTTALQVLPSEWRTDMLERSTRLARRFAGMMIDGISEGSVRALDPLIASQVVMGTLNAAYDLRGWISTLPDPTAISLYGSTVAHGLLADPVDFAVD</sequence>
<dbReference type="OrthoDB" id="9811084at2"/>
<name>A0A1G9LPJ6_9PROT</name>
<protein>
    <submittedName>
        <fullName evidence="6">DNA-binding transcriptional regulator, AcrR family</fullName>
    </submittedName>
</protein>
<evidence type="ECO:0000313" key="6">
    <source>
        <dbReference type="EMBL" id="SDL63828.1"/>
    </source>
</evidence>
<dbReference type="SUPFAM" id="SSF46689">
    <property type="entry name" value="Homeodomain-like"/>
    <property type="match status" value="2"/>
</dbReference>
<organism evidence="6 7">
    <name type="scientific">Maricaulis salignorans</name>
    <dbReference type="NCBI Taxonomy" id="144026"/>
    <lineage>
        <taxon>Bacteria</taxon>
        <taxon>Pseudomonadati</taxon>
        <taxon>Pseudomonadota</taxon>
        <taxon>Alphaproteobacteria</taxon>
        <taxon>Maricaulales</taxon>
        <taxon>Maricaulaceae</taxon>
        <taxon>Maricaulis</taxon>
    </lineage>
</organism>
<dbReference type="PRINTS" id="PR00455">
    <property type="entry name" value="HTHTETR"/>
</dbReference>
<dbReference type="GO" id="GO:0003700">
    <property type="term" value="F:DNA-binding transcription factor activity"/>
    <property type="evidence" value="ECO:0007669"/>
    <property type="project" value="TreeGrafter"/>
</dbReference>
<dbReference type="AlphaFoldDB" id="A0A1G9LPJ6"/>
<dbReference type="PROSITE" id="PS50977">
    <property type="entry name" value="HTH_TETR_2"/>
    <property type="match status" value="2"/>
</dbReference>
<dbReference type="Pfam" id="PF00440">
    <property type="entry name" value="TetR_N"/>
    <property type="match status" value="2"/>
</dbReference>
<accession>A0A1G9LPJ6</accession>
<dbReference type="RefSeq" id="WP_091765219.1">
    <property type="nucleotide sequence ID" value="NZ_FNHG01000001.1"/>
</dbReference>
<keyword evidence="1" id="KW-0805">Transcription regulation</keyword>
<keyword evidence="2 4" id="KW-0238">DNA-binding</keyword>
<evidence type="ECO:0000259" key="5">
    <source>
        <dbReference type="PROSITE" id="PS50977"/>
    </source>
</evidence>
<dbReference type="EMBL" id="FNHG01000001">
    <property type="protein sequence ID" value="SDL63828.1"/>
    <property type="molecule type" value="Genomic_DNA"/>
</dbReference>
<dbReference type="Gene3D" id="1.10.357.10">
    <property type="entry name" value="Tetracycline Repressor, domain 2"/>
    <property type="match status" value="2"/>
</dbReference>
<dbReference type="InterPro" id="IPR001647">
    <property type="entry name" value="HTH_TetR"/>
</dbReference>
<feature type="domain" description="HTH tetR-type" evidence="5">
    <location>
        <begin position="17"/>
        <end position="77"/>
    </location>
</feature>
<feature type="DNA-binding region" description="H-T-H motif" evidence="4">
    <location>
        <begin position="40"/>
        <end position="59"/>
    </location>
</feature>
<reference evidence="6 7" key="1">
    <citation type="submission" date="2016-10" db="EMBL/GenBank/DDBJ databases">
        <authorList>
            <person name="de Groot N.N."/>
        </authorList>
    </citation>
    <scope>NUCLEOTIDE SEQUENCE [LARGE SCALE GENOMIC DNA]</scope>
    <source>
        <strain evidence="6 7">DSM 16077</strain>
    </source>
</reference>
<feature type="domain" description="HTH tetR-type" evidence="5">
    <location>
        <begin position="225"/>
        <end position="285"/>
    </location>
</feature>
<proteinExistence type="predicted"/>
<evidence type="ECO:0000256" key="2">
    <source>
        <dbReference type="ARBA" id="ARBA00023125"/>
    </source>
</evidence>
<dbReference type="InterPro" id="IPR009057">
    <property type="entry name" value="Homeodomain-like_sf"/>
</dbReference>
<evidence type="ECO:0000256" key="1">
    <source>
        <dbReference type="ARBA" id="ARBA00023015"/>
    </source>
</evidence>
<evidence type="ECO:0000256" key="3">
    <source>
        <dbReference type="ARBA" id="ARBA00023163"/>
    </source>
</evidence>
<evidence type="ECO:0000256" key="4">
    <source>
        <dbReference type="PROSITE-ProRule" id="PRU00335"/>
    </source>
</evidence>
<dbReference type="PANTHER" id="PTHR30055">
    <property type="entry name" value="HTH-TYPE TRANSCRIPTIONAL REGULATOR RUTR"/>
    <property type="match status" value="1"/>
</dbReference>
<dbReference type="GO" id="GO:0000976">
    <property type="term" value="F:transcription cis-regulatory region binding"/>
    <property type="evidence" value="ECO:0007669"/>
    <property type="project" value="TreeGrafter"/>
</dbReference>
<dbReference type="Gene3D" id="1.10.10.60">
    <property type="entry name" value="Homeodomain-like"/>
    <property type="match status" value="2"/>
</dbReference>
<dbReference type="PANTHER" id="PTHR30055:SF234">
    <property type="entry name" value="HTH-TYPE TRANSCRIPTIONAL REGULATOR BETI"/>
    <property type="match status" value="1"/>
</dbReference>
<dbReference type="InterPro" id="IPR050109">
    <property type="entry name" value="HTH-type_TetR-like_transc_reg"/>
</dbReference>
<evidence type="ECO:0000313" key="7">
    <source>
        <dbReference type="Proteomes" id="UP000199759"/>
    </source>
</evidence>
<keyword evidence="3" id="KW-0804">Transcription</keyword>
<feature type="DNA-binding region" description="H-T-H motif" evidence="4">
    <location>
        <begin position="248"/>
        <end position="267"/>
    </location>
</feature>
<dbReference type="Proteomes" id="UP000199759">
    <property type="component" value="Unassembled WGS sequence"/>
</dbReference>
<keyword evidence="7" id="KW-1185">Reference proteome</keyword>